<evidence type="ECO:0000256" key="6">
    <source>
        <dbReference type="ARBA" id="ARBA00023145"/>
    </source>
</evidence>
<dbReference type="AlphaFoldDB" id="A0AA38J201"/>
<evidence type="ECO:0000256" key="5">
    <source>
        <dbReference type="ARBA" id="ARBA00022825"/>
    </source>
</evidence>
<dbReference type="Gene3D" id="2.40.10.10">
    <property type="entry name" value="Trypsin-like serine proteases"/>
    <property type="match status" value="1"/>
</dbReference>
<dbReference type="InterPro" id="IPR050430">
    <property type="entry name" value="Peptidase_S1"/>
</dbReference>
<accession>A0AA38J201</accession>
<comment type="similarity">
    <text evidence="1">Belongs to the peptidase S1 family.</text>
</comment>
<evidence type="ECO:0000313" key="12">
    <source>
        <dbReference type="Proteomes" id="UP001168821"/>
    </source>
</evidence>
<evidence type="ECO:0000256" key="9">
    <source>
        <dbReference type="SAM" id="SignalP"/>
    </source>
</evidence>
<comment type="caution">
    <text evidence="11">The sequence shown here is derived from an EMBL/GenBank/DDBJ whole genome shotgun (WGS) entry which is preliminary data.</text>
</comment>
<evidence type="ECO:0000256" key="4">
    <source>
        <dbReference type="ARBA" id="ARBA00022801"/>
    </source>
</evidence>
<protein>
    <recommendedName>
        <fullName evidence="10">Peptidase S1 domain-containing protein</fullName>
    </recommendedName>
</protein>
<dbReference type="InterPro" id="IPR001254">
    <property type="entry name" value="Trypsin_dom"/>
</dbReference>
<feature type="signal peptide" evidence="9">
    <location>
        <begin position="1"/>
        <end position="23"/>
    </location>
</feature>
<evidence type="ECO:0000256" key="1">
    <source>
        <dbReference type="ARBA" id="ARBA00007664"/>
    </source>
</evidence>
<proteinExistence type="inferred from homology"/>
<dbReference type="Pfam" id="PF00089">
    <property type="entry name" value="Trypsin"/>
    <property type="match status" value="1"/>
</dbReference>
<name>A0AA38J201_9CUCU</name>
<dbReference type="PROSITE" id="PS50240">
    <property type="entry name" value="TRYPSIN_DOM"/>
    <property type="match status" value="1"/>
</dbReference>
<sequence>MIPLKLFCVVVILSANFILSAKASLDGRIIGGSPADIHYFPYQVSIQNNKGHQCGGSIIHKSFILTAAHCLEGEPVKSLKIRAGSHFSNKGGTIRHVCGATSHQNYTGKGYYDYDIAVLKLCNPLIFGDTILPIALPEFNEPIDVSTPATVTGWGTTTQESSVFSPRLQKISLVVHDQNTCRKKYKGLAEITPRMFCAGCQKAVCDSCYGDSGGALFAKGKQVGIVSWGYGCAEKNYPGVYSRVAKFRKWVKNKTGV</sequence>
<keyword evidence="12" id="KW-1185">Reference proteome</keyword>
<dbReference type="SUPFAM" id="SSF50494">
    <property type="entry name" value="Trypsin-like serine proteases"/>
    <property type="match status" value="1"/>
</dbReference>
<dbReference type="InterPro" id="IPR001314">
    <property type="entry name" value="Peptidase_S1A"/>
</dbReference>
<evidence type="ECO:0000256" key="3">
    <source>
        <dbReference type="ARBA" id="ARBA00022729"/>
    </source>
</evidence>
<keyword evidence="2 8" id="KW-0645">Protease</keyword>
<dbReference type="InterPro" id="IPR043504">
    <property type="entry name" value="Peptidase_S1_PA_chymotrypsin"/>
</dbReference>
<dbReference type="GO" id="GO:0006508">
    <property type="term" value="P:proteolysis"/>
    <property type="evidence" value="ECO:0007669"/>
    <property type="project" value="UniProtKB-KW"/>
</dbReference>
<dbReference type="PROSITE" id="PS00134">
    <property type="entry name" value="TRYPSIN_HIS"/>
    <property type="match status" value="1"/>
</dbReference>
<evidence type="ECO:0000256" key="2">
    <source>
        <dbReference type="ARBA" id="ARBA00022670"/>
    </source>
</evidence>
<feature type="chain" id="PRO_5041211645" description="Peptidase S1 domain-containing protein" evidence="9">
    <location>
        <begin position="24"/>
        <end position="257"/>
    </location>
</feature>
<feature type="domain" description="Peptidase S1" evidence="10">
    <location>
        <begin position="29"/>
        <end position="256"/>
    </location>
</feature>
<organism evidence="11 12">
    <name type="scientific">Zophobas morio</name>
    <dbReference type="NCBI Taxonomy" id="2755281"/>
    <lineage>
        <taxon>Eukaryota</taxon>
        <taxon>Metazoa</taxon>
        <taxon>Ecdysozoa</taxon>
        <taxon>Arthropoda</taxon>
        <taxon>Hexapoda</taxon>
        <taxon>Insecta</taxon>
        <taxon>Pterygota</taxon>
        <taxon>Neoptera</taxon>
        <taxon>Endopterygota</taxon>
        <taxon>Coleoptera</taxon>
        <taxon>Polyphaga</taxon>
        <taxon>Cucujiformia</taxon>
        <taxon>Tenebrionidae</taxon>
        <taxon>Zophobas</taxon>
    </lineage>
</organism>
<evidence type="ECO:0000256" key="8">
    <source>
        <dbReference type="RuleBase" id="RU363034"/>
    </source>
</evidence>
<dbReference type="InterPro" id="IPR033116">
    <property type="entry name" value="TRYPSIN_SER"/>
</dbReference>
<keyword evidence="3 9" id="KW-0732">Signal</keyword>
<evidence type="ECO:0000313" key="11">
    <source>
        <dbReference type="EMBL" id="KAJ3664541.1"/>
    </source>
</evidence>
<keyword evidence="5 8" id="KW-0720">Serine protease</keyword>
<dbReference type="PANTHER" id="PTHR24276">
    <property type="entry name" value="POLYSERASE-RELATED"/>
    <property type="match status" value="1"/>
</dbReference>
<dbReference type="Proteomes" id="UP001168821">
    <property type="component" value="Unassembled WGS sequence"/>
</dbReference>
<dbReference type="PROSITE" id="PS00135">
    <property type="entry name" value="TRYPSIN_SER"/>
    <property type="match status" value="1"/>
</dbReference>
<keyword evidence="6" id="KW-0865">Zymogen</keyword>
<evidence type="ECO:0000256" key="7">
    <source>
        <dbReference type="ARBA" id="ARBA00023157"/>
    </source>
</evidence>
<evidence type="ECO:0000259" key="10">
    <source>
        <dbReference type="PROSITE" id="PS50240"/>
    </source>
</evidence>
<dbReference type="GO" id="GO:0004252">
    <property type="term" value="F:serine-type endopeptidase activity"/>
    <property type="evidence" value="ECO:0007669"/>
    <property type="project" value="InterPro"/>
</dbReference>
<dbReference type="PANTHER" id="PTHR24276:SF91">
    <property type="entry name" value="AT26814P-RELATED"/>
    <property type="match status" value="1"/>
</dbReference>
<keyword evidence="7" id="KW-1015">Disulfide bond</keyword>
<dbReference type="CDD" id="cd00190">
    <property type="entry name" value="Tryp_SPc"/>
    <property type="match status" value="1"/>
</dbReference>
<dbReference type="PRINTS" id="PR00722">
    <property type="entry name" value="CHYMOTRYPSIN"/>
</dbReference>
<dbReference type="EMBL" id="JALNTZ010000001">
    <property type="protein sequence ID" value="KAJ3664541.1"/>
    <property type="molecule type" value="Genomic_DNA"/>
</dbReference>
<keyword evidence="4 8" id="KW-0378">Hydrolase</keyword>
<dbReference type="FunFam" id="2.40.10.10:FF:000077">
    <property type="entry name" value="Predicted protein"/>
    <property type="match status" value="1"/>
</dbReference>
<reference evidence="11" key="1">
    <citation type="journal article" date="2023" name="G3 (Bethesda)">
        <title>Whole genome assemblies of Zophobas morio and Tenebrio molitor.</title>
        <authorList>
            <person name="Kaur S."/>
            <person name="Stinson S.A."/>
            <person name="diCenzo G.C."/>
        </authorList>
    </citation>
    <scope>NUCLEOTIDE SEQUENCE</scope>
    <source>
        <strain evidence="11">QUZm001</strain>
    </source>
</reference>
<dbReference type="SMART" id="SM00020">
    <property type="entry name" value="Tryp_SPc"/>
    <property type="match status" value="1"/>
</dbReference>
<gene>
    <name evidence="11" type="ORF">Zmor_000099</name>
</gene>
<dbReference type="InterPro" id="IPR009003">
    <property type="entry name" value="Peptidase_S1_PA"/>
</dbReference>
<dbReference type="InterPro" id="IPR018114">
    <property type="entry name" value="TRYPSIN_HIS"/>
</dbReference>